<proteinExistence type="predicted"/>
<dbReference type="PANTHER" id="PTHR37549">
    <property type="entry name" value="LIPOPROTEIN LPRI"/>
    <property type="match status" value="1"/>
</dbReference>
<protein>
    <recommendedName>
        <fullName evidence="6">DUF3298 domain-containing protein</fullName>
    </recommendedName>
</protein>
<feature type="chain" id="PRO_5012707458" description="DUF3298 domain-containing protein" evidence="1">
    <location>
        <begin position="20"/>
        <end position="333"/>
    </location>
</feature>
<feature type="domain" description="Lysozyme inhibitor LprI-like N-terminal" evidence="2">
    <location>
        <begin position="27"/>
        <end position="107"/>
    </location>
</feature>
<evidence type="ECO:0000313" key="5">
    <source>
        <dbReference type="Proteomes" id="UP000190092"/>
    </source>
</evidence>
<dbReference type="InterPro" id="IPR009739">
    <property type="entry name" value="LprI-like_N"/>
</dbReference>
<dbReference type="EMBL" id="FUWJ01000001">
    <property type="protein sequence ID" value="SJZ56535.1"/>
    <property type="molecule type" value="Genomic_DNA"/>
</dbReference>
<evidence type="ECO:0000259" key="2">
    <source>
        <dbReference type="Pfam" id="PF07007"/>
    </source>
</evidence>
<feature type="domain" description="DUF3298" evidence="3">
    <location>
        <begin position="237"/>
        <end position="317"/>
    </location>
</feature>
<dbReference type="InterPro" id="IPR052755">
    <property type="entry name" value="Lysozyme_Inhibitor_LprI"/>
</dbReference>
<evidence type="ECO:0000256" key="1">
    <source>
        <dbReference type="SAM" id="SignalP"/>
    </source>
</evidence>
<organism evidence="4 5">
    <name type="scientific">Enhydrobacter aerosaccus</name>
    <dbReference type="NCBI Taxonomy" id="225324"/>
    <lineage>
        <taxon>Bacteria</taxon>
        <taxon>Pseudomonadati</taxon>
        <taxon>Pseudomonadota</taxon>
        <taxon>Alphaproteobacteria</taxon>
        <taxon>Hyphomicrobiales</taxon>
        <taxon>Enhydrobacter</taxon>
    </lineage>
</organism>
<dbReference type="GO" id="GO:0005576">
    <property type="term" value="C:extracellular region"/>
    <property type="evidence" value="ECO:0007669"/>
    <property type="project" value="TreeGrafter"/>
</dbReference>
<keyword evidence="1" id="KW-0732">Signal</keyword>
<dbReference type="AlphaFoldDB" id="A0A1T4LPA8"/>
<dbReference type="Pfam" id="PF07007">
    <property type="entry name" value="LprI"/>
    <property type="match status" value="1"/>
</dbReference>
<feature type="signal peptide" evidence="1">
    <location>
        <begin position="1"/>
        <end position="19"/>
    </location>
</feature>
<name>A0A1T4LPA8_9HYPH</name>
<dbReference type="OrthoDB" id="7344076at2"/>
<dbReference type="Proteomes" id="UP000190092">
    <property type="component" value="Unassembled WGS sequence"/>
</dbReference>
<evidence type="ECO:0008006" key="6">
    <source>
        <dbReference type="Google" id="ProtNLM"/>
    </source>
</evidence>
<dbReference type="InterPro" id="IPR021729">
    <property type="entry name" value="DUF3298"/>
</dbReference>
<sequence>MKKTVVAAFVIGLAAPALAQSGASFDCAKASTAIERTICARPGLAKADREMADLYAALAAKLSGPAKEHLVKDQLSWIAARNKACTGGAEEVARCLKDHYNSRATTLKVLGQGTYPFISEQTLLKDGKVGKVTYSIDASWPRFDGTTADFSRLNNEFAQRTRKAADDVVPDREAGANAPFDQDWAYDQSFTLQRPSVDAVAVAISYYGFAGGAHGFAGTSAYLVDLRTGKAVSPEGVFAKGDAWLKTLVSLVGADLKKQFDDGKPGFDEALEPANLAKLLREGDHYYYRQDKLELIFDAYVVGPYVSGPFTVEIPYSTLKPLFAPDGPLGSLR</sequence>
<dbReference type="RefSeq" id="WP_085933256.1">
    <property type="nucleotide sequence ID" value="NZ_FUWJ01000001.1"/>
</dbReference>
<evidence type="ECO:0000259" key="3">
    <source>
        <dbReference type="Pfam" id="PF11738"/>
    </source>
</evidence>
<gene>
    <name evidence="4" type="ORF">SAMN02745126_01646</name>
</gene>
<reference evidence="5" key="1">
    <citation type="submission" date="2017-02" db="EMBL/GenBank/DDBJ databases">
        <authorList>
            <person name="Varghese N."/>
            <person name="Submissions S."/>
        </authorList>
    </citation>
    <scope>NUCLEOTIDE SEQUENCE [LARGE SCALE GENOMIC DNA]</scope>
    <source>
        <strain evidence="5">ATCC 27094</strain>
    </source>
</reference>
<dbReference type="InterPro" id="IPR037126">
    <property type="entry name" value="PdaC/RsiV-like_sf"/>
</dbReference>
<dbReference type="Gene3D" id="1.20.1270.180">
    <property type="match status" value="1"/>
</dbReference>
<evidence type="ECO:0000313" key="4">
    <source>
        <dbReference type="EMBL" id="SJZ56535.1"/>
    </source>
</evidence>
<dbReference type="Gene3D" id="3.90.640.20">
    <property type="entry name" value="Heat-shock cognate protein, ATPase"/>
    <property type="match status" value="1"/>
</dbReference>
<dbReference type="Pfam" id="PF11738">
    <property type="entry name" value="DUF3298"/>
    <property type="match status" value="1"/>
</dbReference>
<keyword evidence="5" id="KW-1185">Reference proteome</keyword>
<dbReference type="Gene3D" id="3.30.565.40">
    <property type="entry name" value="Fervidobacterium nodosum Rt17-B1 like"/>
    <property type="match status" value="1"/>
</dbReference>
<dbReference type="PANTHER" id="PTHR37549:SF1">
    <property type="entry name" value="LIPOPROTEIN LPRI"/>
    <property type="match status" value="1"/>
</dbReference>
<dbReference type="STRING" id="225324.SAMN02745126_01646"/>
<accession>A0A1T4LPA8</accession>